<evidence type="ECO:0000259" key="1">
    <source>
        <dbReference type="SMART" id="SM00914"/>
    </source>
</evidence>
<sequence>MKKDKSYSEMMKACAMAGNQLKKSFVADIYIEMLLLEIQLNKEKEILINAINEALDVKDEQKFMELTSRYNQLIKKYGT</sequence>
<dbReference type="InterPro" id="IPR014957">
    <property type="entry name" value="IDEAL_dom"/>
</dbReference>
<dbReference type="Pfam" id="PF08858">
    <property type="entry name" value="IDEAL"/>
    <property type="match status" value="1"/>
</dbReference>
<evidence type="ECO:0000313" key="2">
    <source>
        <dbReference type="EMBL" id="RDI47838.1"/>
    </source>
</evidence>
<reference evidence="2 3" key="1">
    <citation type="submission" date="2018-07" db="EMBL/GenBank/DDBJ databases">
        <title>Genomic Encyclopedia of Type Strains, Phase IV (KMG-IV): sequencing the most valuable type-strain genomes for metagenomic binning, comparative biology and taxonomic classification.</title>
        <authorList>
            <person name="Goeker M."/>
        </authorList>
    </citation>
    <scope>NUCLEOTIDE SEQUENCE [LARGE SCALE GENOMIC DNA]</scope>
    <source>
        <strain evidence="2 3">DSM 25281</strain>
    </source>
</reference>
<dbReference type="Proteomes" id="UP000255326">
    <property type="component" value="Unassembled WGS sequence"/>
</dbReference>
<gene>
    <name evidence="2" type="ORF">DFR59_101503</name>
</gene>
<dbReference type="AlphaFoldDB" id="A0A370GVY6"/>
<organism evidence="2 3">
    <name type="scientific">Falsibacillus pallidus</name>
    <dbReference type="NCBI Taxonomy" id="493781"/>
    <lineage>
        <taxon>Bacteria</taxon>
        <taxon>Bacillati</taxon>
        <taxon>Bacillota</taxon>
        <taxon>Bacilli</taxon>
        <taxon>Bacillales</taxon>
        <taxon>Bacillaceae</taxon>
        <taxon>Falsibacillus</taxon>
    </lineage>
</organism>
<protein>
    <submittedName>
        <fullName evidence="2">IDEAL domain-containing protein</fullName>
    </submittedName>
</protein>
<accession>A0A370GVY6</accession>
<dbReference type="EMBL" id="QQAY01000001">
    <property type="protein sequence ID" value="RDI47838.1"/>
    <property type="molecule type" value="Genomic_DNA"/>
</dbReference>
<feature type="domain" description="IDEAL" evidence="1">
    <location>
        <begin position="30"/>
        <end position="70"/>
    </location>
</feature>
<keyword evidence="3" id="KW-1185">Reference proteome</keyword>
<evidence type="ECO:0000313" key="3">
    <source>
        <dbReference type="Proteomes" id="UP000255326"/>
    </source>
</evidence>
<comment type="caution">
    <text evidence="2">The sequence shown here is derived from an EMBL/GenBank/DDBJ whole genome shotgun (WGS) entry which is preliminary data.</text>
</comment>
<dbReference type="OrthoDB" id="2969764at2"/>
<dbReference type="Gene3D" id="4.10.810.10">
    <property type="entry name" value="Virus Scaffolding Protein, Chain A"/>
    <property type="match status" value="1"/>
</dbReference>
<dbReference type="SMART" id="SM00914">
    <property type="entry name" value="IDEAL"/>
    <property type="match status" value="1"/>
</dbReference>
<dbReference type="InterPro" id="IPR027393">
    <property type="entry name" value="Virus_scaffolding_prot_C"/>
</dbReference>
<proteinExistence type="predicted"/>
<name>A0A370GVY6_9BACI</name>
<dbReference type="RefSeq" id="WP_158538290.1">
    <property type="nucleotide sequence ID" value="NZ_QQAY01000001.1"/>
</dbReference>